<dbReference type="InterPro" id="IPR029229">
    <property type="entry name" value="Alkyl_sulf_C"/>
</dbReference>
<dbReference type="Pfam" id="PF14864">
    <property type="entry name" value="Alkyl_sulf_C"/>
    <property type="match status" value="1"/>
</dbReference>
<evidence type="ECO:0000313" key="3">
    <source>
        <dbReference type="EMBL" id="MSC32539.1"/>
    </source>
</evidence>
<reference evidence="4 5" key="1">
    <citation type="journal article" date="2019" name="Nat. Med.">
        <title>A library of human gut bacterial isolates paired with longitudinal multiomics data enables mechanistic microbiome research.</title>
        <authorList>
            <person name="Poyet M."/>
            <person name="Groussin M."/>
            <person name="Gibbons S.M."/>
            <person name="Avila-Pacheco J."/>
            <person name="Jiang X."/>
            <person name="Kearney S.M."/>
            <person name="Perrotta A.R."/>
            <person name="Berdy B."/>
            <person name="Zhao S."/>
            <person name="Lieberman T.D."/>
            <person name="Swanson P.K."/>
            <person name="Smith M."/>
            <person name="Roesemann S."/>
            <person name="Alexander J.E."/>
            <person name="Rich S.A."/>
            <person name="Livny J."/>
            <person name="Vlamakis H."/>
            <person name="Clish C."/>
            <person name="Bullock K."/>
            <person name="Deik A."/>
            <person name="Scott J."/>
            <person name="Pierce K.A."/>
            <person name="Xavier R.J."/>
            <person name="Alm E.J."/>
        </authorList>
    </citation>
    <scope>NUCLEOTIDE SEQUENCE [LARGE SCALE GENOMIC DNA]</scope>
    <source>
        <strain evidence="2 4">BIOML-A4</strain>
        <strain evidence="3 5">BIOML-A5</strain>
    </source>
</reference>
<evidence type="ECO:0000313" key="2">
    <source>
        <dbReference type="EMBL" id="MSA88487.1"/>
    </source>
</evidence>
<evidence type="ECO:0000313" key="4">
    <source>
        <dbReference type="Proteomes" id="UP000433575"/>
    </source>
</evidence>
<evidence type="ECO:0000259" key="1">
    <source>
        <dbReference type="Pfam" id="PF14864"/>
    </source>
</evidence>
<dbReference type="EMBL" id="WKPI01000006">
    <property type="protein sequence ID" value="MSC32539.1"/>
    <property type="molecule type" value="Genomic_DNA"/>
</dbReference>
<dbReference type="GeneID" id="42458337"/>
<keyword evidence="5" id="KW-1185">Reference proteome</keyword>
<dbReference type="OrthoDB" id="9815874at2"/>
<organism evidence="2 4">
    <name type="scientific">Holdemania massiliensis</name>
    <dbReference type="NCBI Taxonomy" id="1468449"/>
    <lineage>
        <taxon>Bacteria</taxon>
        <taxon>Bacillati</taxon>
        <taxon>Bacillota</taxon>
        <taxon>Erysipelotrichia</taxon>
        <taxon>Erysipelotrichales</taxon>
        <taxon>Erysipelotrichaceae</taxon>
        <taxon>Holdemania</taxon>
    </lineage>
</organism>
<dbReference type="EMBL" id="WKPJ01000003">
    <property type="protein sequence ID" value="MSA88487.1"/>
    <property type="molecule type" value="Genomic_DNA"/>
</dbReference>
<sequence length="49" mass="5533">MPRWGLAAILSRSEELQAKRIQIDGDPQCLSELTEAMADFDKKFAIIEP</sequence>
<name>A0A6N7S3N7_9FIRM</name>
<dbReference type="Proteomes" id="UP000433575">
    <property type="component" value="Unassembled WGS sequence"/>
</dbReference>
<protein>
    <recommendedName>
        <fullName evidence="1">Alkyl sulfatase C-terminal domain-containing protein</fullName>
    </recommendedName>
</protein>
<comment type="caution">
    <text evidence="2">The sequence shown here is derived from an EMBL/GenBank/DDBJ whole genome shotgun (WGS) entry which is preliminary data.</text>
</comment>
<dbReference type="AlphaFoldDB" id="A0A6N7S3N7"/>
<dbReference type="Gene3D" id="3.30.1050.10">
    <property type="entry name" value="SCP2 sterol-binding domain"/>
    <property type="match status" value="1"/>
</dbReference>
<accession>A0A6N7S3N7</accession>
<proteinExistence type="predicted"/>
<feature type="domain" description="Alkyl sulfatase C-terminal" evidence="1">
    <location>
        <begin position="2"/>
        <end position="49"/>
    </location>
</feature>
<evidence type="ECO:0000313" key="5">
    <source>
        <dbReference type="Proteomes" id="UP000480929"/>
    </source>
</evidence>
<gene>
    <name evidence="3" type="ORF">GKD88_05335</name>
    <name evidence="2" type="ORF">GKE08_04025</name>
</gene>
<dbReference type="Proteomes" id="UP000480929">
    <property type="component" value="Unassembled WGS sequence"/>
</dbReference>
<dbReference type="InterPro" id="IPR036527">
    <property type="entry name" value="SCP2_sterol-bd_dom_sf"/>
</dbReference>
<dbReference type="RefSeq" id="WP_020223283.1">
    <property type="nucleotide sequence ID" value="NZ_AP031450.1"/>
</dbReference>